<dbReference type="PANTHER" id="PTHR34524:SF6">
    <property type="entry name" value="CALCYPHOSINE LIKE"/>
    <property type="match status" value="1"/>
</dbReference>
<dbReference type="PROSITE" id="PS50222">
    <property type="entry name" value="EF_HAND_2"/>
    <property type="match status" value="3"/>
</dbReference>
<name>A0AAN8K5S5_PATCE</name>
<dbReference type="AlphaFoldDB" id="A0AAN8K5S5"/>
<feature type="domain" description="EF-hand" evidence="4">
    <location>
        <begin position="112"/>
        <end position="147"/>
    </location>
</feature>
<evidence type="ECO:0000313" key="6">
    <source>
        <dbReference type="Proteomes" id="UP001347796"/>
    </source>
</evidence>
<keyword evidence="6" id="KW-1185">Reference proteome</keyword>
<dbReference type="Proteomes" id="UP001347796">
    <property type="component" value="Unassembled WGS sequence"/>
</dbReference>
<reference evidence="5 6" key="1">
    <citation type="submission" date="2024-01" db="EMBL/GenBank/DDBJ databases">
        <title>The genome of the rayed Mediterranean limpet Patella caerulea (Linnaeus, 1758).</title>
        <authorList>
            <person name="Anh-Thu Weber A."/>
            <person name="Halstead-Nussloch G."/>
        </authorList>
    </citation>
    <scope>NUCLEOTIDE SEQUENCE [LARGE SCALE GENOMIC DNA]</scope>
    <source>
        <strain evidence="5">AATW-2023a</strain>
        <tissue evidence="5">Whole specimen</tissue>
    </source>
</reference>
<dbReference type="GO" id="GO:0005509">
    <property type="term" value="F:calcium ion binding"/>
    <property type="evidence" value="ECO:0007669"/>
    <property type="project" value="InterPro"/>
</dbReference>
<dbReference type="CDD" id="cd00051">
    <property type="entry name" value="EFh"/>
    <property type="match status" value="1"/>
</dbReference>
<dbReference type="InterPro" id="IPR051581">
    <property type="entry name" value="Ca-bind"/>
</dbReference>
<protein>
    <recommendedName>
        <fullName evidence="4">EF-hand domain-containing protein</fullName>
    </recommendedName>
</protein>
<feature type="domain" description="EF-hand" evidence="4">
    <location>
        <begin position="39"/>
        <end position="74"/>
    </location>
</feature>
<dbReference type="FunFam" id="1.10.238.10:FF:000178">
    <property type="entry name" value="Calmodulin-2 A"/>
    <property type="match status" value="1"/>
</dbReference>
<evidence type="ECO:0000256" key="2">
    <source>
        <dbReference type="ARBA" id="ARBA00022737"/>
    </source>
</evidence>
<evidence type="ECO:0000256" key="1">
    <source>
        <dbReference type="ARBA" id="ARBA00022723"/>
    </source>
</evidence>
<comment type="caution">
    <text evidence="5">The sequence shown here is derived from an EMBL/GenBank/DDBJ whole genome shotgun (WGS) entry which is preliminary data.</text>
</comment>
<accession>A0AAN8K5S5</accession>
<dbReference type="Gene3D" id="1.10.238.10">
    <property type="entry name" value="EF-hand"/>
    <property type="match status" value="2"/>
</dbReference>
<dbReference type="SMART" id="SM00054">
    <property type="entry name" value="EFh"/>
    <property type="match status" value="4"/>
</dbReference>
<organism evidence="5 6">
    <name type="scientific">Patella caerulea</name>
    <name type="common">Rayed Mediterranean limpet</name>
    <dbReference type="NCBI Taxonomy" id="87958"/>
    <lineage>
        <taxon>Eukaryota</taxon>
        <taxon>Metazoa</taxon>
        <taxon>Spiralia</taxon>
        <taxon>Lophotrochozoa</taxon>
        <taxon>Mollusca</taxon>
        <taxon>Gastropoda</taxon>
        <taxon>Patellogastropoda</taxon>
        <taxon>Patelloidea</taxon>
        <taxon>Patellidae</taxon>
        <taxon>Patella</taxon>
    </lineage>
</organism>
<dbReference type="Pfam" id="PF13202">
    <property type="entry name" value="EF-hand_5"/>
    <property type="match status" value="1"/>
</dbReference>
<dbReference type="SUPFAM" id="SSF47473">
    <property type="entry name" value="EF-hand"/>
    <property type="match status" value="1"/>
</dbReference>
<dbReference type="InterPro" id="IPR018247">
    <property type="entry name" value="EF_Hand_1_Ca_BS"/>
</dbReference>
<dbReference type="GO" id="GO:0043226">
    <property type="term" value="C:organelle"/>
    <property type="evidence" value="ECO:0007669"/>
    <property type="project" value="UniProtKB-ARBA"/>
</dbReference>
<evidence type="ECO:0000259" key="4">
    <source>
        <dbReference type="PROSITE" id="PS50222"/>
    </source>
</evidence>
<keyword evidence="3" id="KW-0106">Calcium</keyword>
<dbReference type="Pfam" id="PF13499">
    <property type="entry name" value="EF-hand_7"/>
    <property type="match status" value="1"/>
</dbReference>
<dbReference type="PROSITE" id="PS00018">
    <property type="entry name" value="EF_HAND_1"/>
    <property type="match status" value="3"/>
</dbReference>
<keyword evidence="1" id="KW-0479">Metal-binding</keyword>
<evidence type="ECO:0000256" key="3">
    <source>
        <dbReference type="ARBA" id="ARBA00022837"/>
    </source>
</evidence>
<dbReference type="EMBL" id="JAZGQO010000003">
    <property type="protein sequence ID" value="KAK6188867.1"/>
    <property type="molecule type" value="Genomic_DNA"/>
</dbReference>
<dbReference type="PANTHER" id="PTHR34524">
    <property type="entry name" value="CALCYPHOSIN"/>
    <property type="match status" value="1"/>
</dbReference>
<gene>
    <name evidence="5" type="ORF">SNE40_004957</name>
</gene>
<dbReference type="InterPro" id="IPR002048">
    <property type="entry name" value="EF_hand_dom"/>
</dbReference>
<dbReference type="InterPro" id="IPR011992">
    <property type="entry name" value="EF-hand-dom_pair"/>
</dbReference>
<evidence type="ECO:0000313" key="5">
    <source>
        <dbReference type="EMBL" id="KAK6188867.1"/>
    </source>
</evidence>
<keyword evidence="2" id="KW-0677">Repeat</keyword>
<sequence>MANISQLQNELNNKAKKQKLNTKDPVEKVKLALLGRGVAGIKNLSRWFRIMDDDRNQKLTLEEFKTGMRDFGLHDVTDAEFAEVFKRFDEDGSGTIDVTEFYQKMRPAMSQNRLNIVGQAFSKFDKSGDGIITTDDLGEYDISHHPKYINGEWKPKQCLEEFLKSFESEKHTDGTVTKEEFIAYYSALSCSIDDDSYFDLMMRKAWGL</sequence>
<feature type="domain" description="EF-hand" evidence="4">
    <location>
        <begin position="76"/>
        <end position="111"/>
    </location>
</feature>
<proteinExistence type="predicted"/>